<dbReference type="GeneID" id="27718368"/>
<dbReference type="Proteomes" id="UP000028545">
    <property type="component" value="Unassembled WGS sequence"/>
</dbReference>
<keyword evidence="3" id="KW-1185">Reference proteome</keyword>
<protein>
    <submittedName>
        <fullName evidence="2">DUF1295 domain-containing protein</fullName>
    </submittedName>
</protein>
<dbReference type="VEuPathDB" id="FungiDB:SAPIO_CDS0216"/>
<dbReference type="InterPro" id="IPR010721">
    <property type="entry name" value="UstE-like"/>
</dbReference>
<keyword evidence="1" id="KW-0472">Membrane</keyword>
<evidence type="ECO:0000313" key="2">
    <source>
        <dbReference type="EMBL" id="KEZ46880.1"/>
    </source>
</evidence>
<name>A0A084GHR8_PSEDA</name>
<accession>A0A084GHR8</accession>
<reference evidence="2 3" key="1">
    <citation type="journal article" date="2014" name="Genome Announc.">
        <title>Draft genome sequence of the pathogenic fungus Scedosporium apiospermum.</title>
        <authorList>
            <person name="Vandeputte P."/>
            <person name="Ghamrawi S."/>
            <person name="Rechenmann M."/>
            <person name="Iltis A."/>
            <person name="Giraud S."/>
            <person name="Fleury M."/>
            <person name="Thornton C."/>
            <person name="Delhaes L."/>
            <person name="Meyer W."/>
            <person name="Papon N."/>
            <person name="Bouchara J.P."/>
        </authorList>
    </citation>
    <scope>NUCLEOTIDE SEQUENCE [LARGE SCALE GENOMIC DNA]</scope>
    <source>
        <strain evidence="2 3">IHEM 14462</strain>
    </source>
</reference>
<feature type="transmembrane region" description="Helical" evidence="1">
    <location>
        <begin position="53"/>
        <end position="71"/>
    </location>
</feature>
<dbReference type="KEGG" id="sapo:SAPIO_CDS0216"/>
<evidence type="ECO:0000313" key="3">
    <source>
        <dbReference type="Proteomes" id="UP000028545"/>
    </source>
</evidence>
<proteinExistence type="predicted"/>
<organism evidence="2 3">
    <name type="scientific">Pseudallescheria apiosperma</name>
    <name type="common">Scedosporium apiospermum</name>
    <dbReference type="NCBI Taxonomy" id="563466"/>
    <lineage>
        <taxon>Eukaryota</taxon>
        <taxon>Fungi</taxon>
        <taxon>Dikarya</taxon>
        <taxon>Ascomycota</taxon>
        <taxon>Pezizomycotina</taxon>
        <taxon>Sordariomycetes</taxon>
        <taxon>Hypocreomycetidae</taxon>
        <taxon>Microascales</taxon>
        <taxon>Microascaceae</taxon>
        <taxon>Scedosporium</taxon>
    </lineage>
</organism>
<dbReference type="Gene3D" id="1.20.120.1630">
    <property type="match status" value="1"/>
</dbReference>
<dbReference type="OrthoDB" id="201504at2759"/>
<keyword evidence="1" id="KW-0812">Transmembrane</keyword>
<keyword evidence="1" id="KW-1133">Transmembrane helix</keyword>
<dbReference type="HOGENOM" id="CLU_043418_0_1_1"/>
<gene>
    <name evidence="2" type="ORF">SAPIO_CDS0216</name>
</gene>
<dbReference type="PANTHER" id="PTHR32251">
    <property type="entry name" value="3-OXO-5-ALPHA-STEROID 4-DEHYDROGENASE"/>
    <property type="match status" value="1"/>
</dbReference>
<comment type="caution">
    <text evidence="2">The sequence shown here is derived from an EMBL/GenBank/DDBJ whole genome shotgun (WGS) entry which is preliminary data.</text>
</comment>
<dbReference type="GO" id="GO:0016020">
    <property type="term" value="C:membrane"/>
    <property type="evidence" value="ECO:0007669"/>
    <property type="project" value="TreeGrafter"/>
</dbReference>
<sequence length="361" mass="41665">MALPTLQTIKECADFHKTVEPFLPQLYDLPQKLLDNYSNRDALVQIYLETNPLISGAAFSIFLGVIFLVTAEVNRNFSQVDRAWSILPAVYNVHFAVWARLAVEPHSRTDLVALFSIVWSIRLTYNYWRKGGYQIGSEDYRWAHVQKWMHPVLFSLFDLLFIAFTQSFLIFLFSSAPAYIILLTNKFEPTLSSGDFGYFAVELLLVVSEYFSDGQQWHYQTAKHQYQKDAKLPRGFAQADLDRGFITSGLWAYSRHPNCAAEQLIWFFLYHWSCFSSTALYSWAAVGSFSLIMLFQGSTFLTESISGGKYPEYRHYQDTVGMFLPSSFRPYRAPEVEGPKVIRTSELLKKQKSKQKLGKRE</sequence>
<dbReference type="Pfam" id="PF06966">
    <property type="entry name" value="DUF1295"/>
    <property type="match status" value="1"/>
</dbReference>
<dbReference type="EMBL" id="JOWA01000011">
    <property type="protein sequence ID" value="KEZ46880.1"/>
    <property type="molecule type" value="Genomic_DNA"/>
</dbReference>
<feature type="transmembrane region" description="Helical" evidence="1">
    <location>
        <begin position="148"/>
        <end position="173"/>
    </location>
</feature>
<dbReference type="AlphaFoldDB" id="A0A084GHR8"/>
<evidence type="ECO:0000256" key="1">
    <source>
        <dbReference type="SAM" id="Phobius"/>
    </source>
</evidence>
<dbReference type="PANTHER" id="PTHR32251:SF23">
    <property type="entry name" value="3-OXO-5-ALPHA-STEROID 4-DEHYDROGENASE (DUF1295)"/>
    <property type="match status" value="1"/>
</dbReference>
<dbReference type="OMA" id="WRKGGYQ"/>
<dbReference type="RefSeq" id="XP_016646679.1">
    <property type="nucleotide sequence ID" value="XM_016783046.1"/>
</dbReference>